<sequence length="663" mass="70895">MPERLARGEASIIFGAAMTSLLHQNERDRLLQFLRQRMVRDLAVDGLPRPALTRHDARQSSWADDNARAAEILVQPANWTADPLLGQGVLRTLMALGPRERLHRRWSSPRLEIRSEDPHRFDVRTAGGRFTGDLSRGVVIESVRGGEGHDAEAVRHTGNLVEFRIGTRRHLIDVEDTVSDCGIRRAGAEVVLFHESRLSAPVGFLGRGPEREVATIRYEYTLSAETPVVRLAVTLRAAAGVKLNRVRITTAWDELSESTMARTLLVEGQGGITRRDAVSPDGKASRVHEGRFDHLALLGHGGEPELDHLLHLRPRRPELARSVTLQPGSDGRAHWVLIRYGQDALDGGAAFAVMEDRLLLSGSAALPAAQDKALALMQAALVDRDVADGLDPASAEDTGAALNAVATALLFNAAGRYGAAALPRDRVEALRGWYDRQLDAALAEEAGTRSLSFAALSLDAMSRATGEGRYAKRLRDALRMLLGRQAAEGAFAEPGGRAVTLDGHAAAILALARAALRGVDLPDLAGATARAIEALRLAADPALPAAETVAVRFQGADGQRRGDTGLRTDKLALVLRALTAIRLAVAEGVLELPADTRERADLMTARAMVRLRDTLRDRGGAGMEALASPLSDMAEVASQSATILAATAPDEAVASLHALGAAA</sequence>
<comment type="caution">
    <text evidence="1">The sequence shown here is derived from an EMBL/GenBank/DDBJ whole genome shotgun (WGS) entry which is preliminary data.</text>
</comment>
<name>A0ABV6JSZ0_9PROT</name>
<dbReference type="RefSeq" id="WP_377044587.1">
    <property type="nucleotide sequence ID" value="NZ_JBHLUN010000007.1"/>
</dbReference>
<evidence type="ECO:0000313" key="2">
    <source>
        <dbReference type="Proteomes" id="UP001589865"/>
    </source>
</evidence>
<gene>
    <name evidence="1" type="ORF">ACFFGY_11300</name>
</gene>
<dbReference type="SUPFAM" id="SSF48239">
    <property type="entry name" value="Terpenoid cyclases/Protein prenyltransferases"/>
    <property type="match status" value="1"/>
</dbReference>
<protein>
    <submittedName>
        <fullName evidence="1">Uncharacterized protein</fullName>
    </submittedName>
</protein>
<evidence type="ECO:0000313" key="1">
    <source>
        <dbReference type="EMBL" id="MFC0408840.1"/>
    </source>
</evidence>
<dbReference type="InterPro" id="IPR008930">
    <property type="entry name" value="Terpenoid_cyclase/PrenylTrfase"/>
</dbReference>
<proteinExistence type="predicted"/>
<dbReference type="Proteomes" id="UP001589865">
    <property type="component" value="Unassembled WGS sequence"/>
</dbReference>
<organism evidence="1 2">
    <name type="scientific">Roseomonas elaeocarpi</name>
    <dbReference type="NCBI Taxonomy" id="907779"/>
    <lineage>
        <taxon>Bacteria</taxon>
        <taxon>Pseudomonadati</taxon>
        <taxon>Pseudomonadota</taxon>
        <taxon>Alphaproteobacteria</taxon>
        <taxon>Acetobacterales</taxon>
        <taxon>Roseomonadaceae</taxon>
        <taxon>Roseomonas</taxon>
    </lineage>
</organism>
<keyword evidence="2" id="KW-1185">Reference proteome</keyword>
<reference evidence="1 2" key="1">
    <citation type="submission" date="2024-09" db="EMBL/GenBank/DDBJ databases">
        <authorList>
            <person name="Sun Q."/>
            <person name="Mori K."/>
        </authorList>
    </citation>
    <scope>NUCLEOTIDE SEQUENCE [LARGE SCALE GENOMIC DNA]</scope>
    <source>
        <strain evidence="1 2">TBRC 5777</strain>
    </source>
</reference>
<dbReference type="EMBL" id="JBHLUN010000007">
    <property type="protein sequence ID" value="MFC0408840.1"/>
    <property type="molecule type" value="Genomic_DNA"/>
</dbReference>
<accession>A0ABV6JSZ0</accession>